<evidence type="ECO:0000256" key="3">
    <source>
        <dbReference type="ARBA" id="ARBA00023002"/>
    </source>
</evidence>
<dbReference type="Pfam" id="PF13561">
    <property type="entry name" value="adh_short_C2"/>
    <property type="match status" value="1"/>
</dbReference>
<dbReference type="AlphaFoldDB" id="A0A8H7PN61"/>
<protein>
    <recommendedName>
        <fullName evidence="4">Ketoreductase domain-containing protein</fullName>
    </recommendedName>
</protein>
<dbReference type="Proteomes" id="UP000654370">
    <property type="component" value="Unassembled WGS sequence"/>
</dbReference>
<sequence length="256" mass="27151">MTPQQQPLKGKVAIVTGGSRGIGEAIVKHLASKGADLVINYTSSSSESLAKDLIEQVKTHGVKAVSVQADIGSLDGPKKIVNAAVEAFGKIDIIVNNGAIADFQPLTDTTVELYEKTHNVNVRGPLFLVKESLPHLQEYGRIINISSIAARLGYPGSSVYASSKAALESLSRVWATELAEKNVTSNSVNPGPVLTDMAKSQGQDFIDGLQKSTERAAFHRFGTVEEIANIVGFLAGPESQWVTGDVLSGNGGYLYL</sequence>
<dbReference type="PANTHER" id="PTHR48107:SF7">
    <property type="entry name" value="RE15974P"/>
    <property type="match status" value="1"/>
</dbReference>
<organism evidence="5 6">
    <name type="scientific">Mortierella isabellina</name>
    <name type="common">Filamentous fungus</name>
    <name type="synonym">Umbelopsis isabellina</name>
    <dbReference type="NCBI Taxonomy" id="91625"/>
    <lineage>
        <taxon>Eukaryota</taxon>
        <taxon>Fungi</taxon>
        <taxon>Fungi incertae sedis</taxon>
        <taxon>Mucoromycota</taxon>
        <taxon>Mucoromycotina</taxon>
        <taxon>Umbelopsidomycetes</taxon>
        <taxon>Umbelopsidales</taxon>
        <taxon>Umbelopsidaceae</taxon>
        <taxon>Umbelopsis</taxon>
    </lineage>
</organism>
<dbReference type="PANTHER" id="PTHR48107">
    <property type="entry name" value="NADPH-DEPENDENT ALDEHYDE REDUCTASE-LIKE PROTEIN, CHLOROPLASTIC-RELATED"/>
    <property type="match status" value="1"/>
</dbReference>
<keyword evidence="2" id="KW-0521">NADP</keyword>
<dbReference type="SUPFAM" id="SSF51735">
    <property type="entry name" value="NAD(P)-binding Rossmann-fold domains"/>
    <property type="match status" value="1"/>
</dbReference>
<dbReference type="PRINTS" id="PR00080">
    <property type="entry name" value="SDRFAMILY"/>
</dbReference>
<evidence type="ECO:0000256" key="2">
    <source>
        <dbReference type="ARBA" id="ARBA00022857"/>
    </source>
</evidence>
<comment type="caution">
    <text evidence="5">The sequence shown here is derived from an EMBL/GenBank/DDBJ whole genome shotgun (WGS) entry which is preliminary data.</text>
</comment>
<evidence type="ECO:0000313" key="5">
    <source>
        <dbReference type="EMBL" id="KAG2176893.1"/>
    </source>
</evidence>
<accession>A0A8H7PN61</accession>
<evidence type="ECO:0000259" key="4">
    <source>
        <dbReference type="SMART" id="SM00822"/>
    </source>
</evidence>
<dbReference type="GO" id="GO:0016614">
    <property type="term" value="F:oxidoreductase activity, acting on CH-OH group of donors"/>
    <property type="evidence" value="ECO:0007669"/>
    <property type="project" value="UniProtKB-ARBA"/>
</dbReference>
<dbReference type="SMART" id="SM00822">
    <property type="entry name" value="PKS_KR"/>
    <property type="match status" value="1"/>
</dbReference>
<dbReference type="OrthoDB" id="1393670at2759"/>
<comment type="similarity">
    <text evidence="1">Belongs to the short-chain dehydrogenases/reductases (SDR) family.</text>
</comment>
<dbReference type="InterPro" id="IPR036291">
    <property type="entry name" value="NAD(P)-bd_dom_sf"/>
</dbReference>
<dbReference type="InterPro" id="IPR057326">
    <property type="entry name" value="KR_dom"/>
</dbReference>
<feature type="domain" description="Ketoreductase" evidence="4">
    <location>
        <begin position="11"/>
        <end position="196"/>
    </location>
</feature>
<dbReference type="EMBL" id="JAEPQZ010000009">
    <property type="protein sequence ID" value="KAG2176893.1"/>
    <property type="molecule type" value="Genomic_DNA"/>
</dbReference>
<name>A0A8H7PN61_MORIS</name>
<evidence type="ECO:0000256" key="1">
    <source>
        <dbReference type="ARBA" id="ARBA00006484"/>
    </source>
</evidence>
<dbReference type="PROSITE" id="PS00061">
    <property type="entry name" value="ADH_SHORT"/>
    <property type="match status" value="1"/>
</dbReference>
<keyword evidence="6" id="KW-1185">Reference proteome</keyword>
<dbReference type="PRINTS" id="PR00081">
    <property type="entry name" value="GDHRDH"/>
</dbReference>
<evidence type="ECO:0000313" key="6">
    <source>
        <dbReference type="Proteomes" id="UP000654370"/>
    </source>
</evidence>
<dbReference type="Gene3D" id="3.40.50.720">
    <property type="entry name" value="NAD(P)-binding Rossmann-like Domain"/>
    <property type="match status" value="1"/>
</dbReference>
<gene>
    <name evidence="5" type="ORF">INT43_007547</name>
</gene>
<dbReference type="FunFam" id="3.40.50.720:FF:000374">
    <property type="entry name" value="3-oxoacyl-(Acyl-carrier-protein) reductase"/>
    <property type="match status" value="1"/>
</dbReference>
<proteinExistence type="inferred from homology"/>
<reference evidence="5" key="1">
    <citation type="submission" date="2020-12" db="EMBL/GenBank/DDBJ databases">
        <title>Metabolic potential, ecology and presence of endohyphal bacteria is reflected in genomic diversity of Mucoromycotina.</title>
        <authorList>
            <person name="Muszewska A."/>
            <person name="Okrasinska A."/>
            <person name="Steczkiewicz K."/>
            <person name="Drgas O."/>
            <person name="Orlowska M."/>
            <person name="Perlinska-Lenart U."/>
            <person name="Aleksandrzak-Piekarczyk T."/>
            <person name="Szatraj K."/>
            <person name="Zielenkiewicz U."/>
            <person name="Pilsyk S."/>
            <person name="Malc E."/>
            <person name="Mieczkowski P."/>
            <person name="Kruszewska J.S."/>
            <person name="Biernat P."/>
            <person name="Pawlowska J."/>
        </authorList>
    </citation>
    <scope>NUCLEOTIDE SEQUENCE</scope>
    <source>
        <strain evidence="5">WA0000067209</strain>
    </source>
</reference>
<dbReference type="InterPro" id="IPR020904">
    <property type="entry name" value="Sc_DH/Rdtase_CS"/>
</dbReference>
<dbReference type="InterPro" id="IPR002347">
    <property type="entry name" value="SDR_fam"/>
</dbReference>
<keyword evidence="3" id="KW-0560">Oxidoreductase</keyword>